<keyword evidence="3" id="KW-1185">Reference proteome</keyword>
<keyword evidence="2" id="KW-0808">Transferase</keyword>
<dbReference type="Proteomes" id="UP001183535">
    <property type="component" value="Unassembled WGS sequence"/>
</dbReference>
<evidence type="ECO:0000313" key="3">
    <source>
        <dbReference type="Proteomes" id="UP001183535"/>
    </source>
</evidence>
<accession>A0ABD5EFX0</accession>
<feature type="region of interest" description="Disordered" evidence="1">
    <location>
        <begin position="343"/>
        <end position="376"/>
    </location>
</feature>
<name>A0ABD5EFX0_9ACTN</name>
<reference evidence="3" key="1">
    <citation type="submission" date="2023-07" db="EMBL/GenBank/DDBJ databases">
        <title>30 novel species of actinomycetes from the DSMZ collection.</title>
        <authorList>
            <person name="Nouioui I."/>
        </authorList>
    </citation>
    <scope>NUCLEOTIDE SEQUENCE [LARGE SCALE GENOMIC DNA]</scope>
    <source>
        <strain evidence="3">DSM 41981</strain>
    </source>
</reference>
<dbReference type="RefSeq" id="WP_237549079.1">
    <property type="nucleotide sequence ID" value="NZ_JAVRES010000001.1"/>
</dbReference>
<comment type="caution">
    <text evidence="2">The sequence shown here is derived from an EMBL/GenBank/DDBJ whole genome shotgun (WGS) entry which is preliminary data.</text>
</comment>
<keyword evidence="2" id="KW-0418">Kinase</keyword>
<dbReference type="AlphaFoldDB" id="A0ABD5EFX0"/>
<sequence length="376" mass="40412">MPRPTAPCDPARLSAHTRAGAALAALDDGRLADLVSEASPLGSGIGGRAAETEVAGVRVFVKRVPLTDLERRPGHVRSTANLFHLPPHYQYGVGSSGFGAWRELAAHLTTTAWVVDGAHDGFPLLHHWRVLPDTPPTGFVDFLGGIDGAVAHWEGSEAVRHRLEAVAGAAASLVLFLEFVPHTLADRLGADAVSCAWAERELLRGTDFLAARGFVHFDAHFANLLTDGHRLYFADLGLALDARFELAPAERDFHREHLVYDRGHTLTHLLRHHVLERVGGGPGLGPFLRAWLQGDRPDGVPADLAGILDRHARTVLVFDAFAHRLRTHDLRTPFPGTALRETLAARSPDGPALPGPGGPALREPDGSALRRPSGSV</sequence>
<evidence type="ECO:0000256" key="1">
    <source>
        <dbReference type="SAM" id="MobiDB-lite"/>
    </source>
</evidence>
<proteinExistence type="predicted"/>
<protein>
    <submittedName>
        <fullName evidence="2">Protein kinase family protein</fullName>
    </submittedName>
</protein>
<dbReference type="SUPFAM" id="SSF56112">
    <property type="entry name" value="Protein kinase-like (PK-like)"/>
    <property type="match status" value="1"/>
</dbReference>
<organism evidence="2 3">
    <name type="scientific">Streptomyces doudnae</name>
    <dbReference type="NCBI Taxonomy" id="3075536"/>
    <lineage>
        <taxon>Bacteria</taxon>
        <taxon>Bacillati</taxon>
        <taxon>Actinomycetota</taxon>
        <taxon>Actinomycetes</taxon>
        <taxon>Kitasatosporales</taxon>
        <taxon>Streptomycetaceae</taxon>
        <taxon>Streptomyces</taxon>
    </lineage>
</organism>
<evidence type="ECO:0000313" key="2">
    <source>
        <dbReference type="EMBL" id="MDT0433528.1"/>
    </source>
</evidence>
<dbReference type="GO" id="GO:0016301">
    <property type="term" value="F:kinase activity"/>
    <property type="evidence" value="ECO:0007669"/>
    <property type="project" value="UniProtKB-KW"/>
</dbReference>
<gene>
    <name evidence="2" type="ORF">RM877_02420</name>
</gene>
<dbReference type="InterPro" id="IPR011009">
    <property type="entry name" value="Kinase-like_dom_sf"/>
</dbReference>
<dbReference type="EMBL" id="JAVRES010000001">
    <property type="protein sequence ID" value="MDT0433528.1"/>
    <property type="molecule type" value="Genomic_DNA"/>
</dbReference>